<protein>
    <submittedName>
        <fullName evidence="2">Probable secreted glycoprotein</fullName>
    </submittedName>
</protein>
<sequence>MGIGYRTLIALCIITSLLGTGVPTLSAADEYDISTDRDVDVPSRTVTQGGDTFTITTVARADPGETVSATVDAPSGDNVNLFLFNSNQAIVTALSGTGTTTFDITLNESDFSAGTYAFVVQHNGTRKAIQPLVVRGYSVSVDPPTEAVVGDNVTVTADIDKLRGENKDSVEIVLANDDTSLRATAKQTNNDEYEATINTQAVSSGSYDAYANVRGGSRVLGEKELLGLSGPTSVQLTDPPTPTPTDDDEIGAVPADDSTDTPATSTPTETPSSRSAAQTVTQPIVDESPEEAGVTVNIDIQTLDSVTFDETAVQLAGDMTVRRLSETPSSITQQFSTQQVFTTVDISTPPAADSQARLQFELNQATLNERPATALRVVRVIDNGIQVLSTETQQSGDQVIVTAETPGFSTFAVVALDESSTASDTEQTATDTPQSSPDPTSNSADMSATAASSSSKDMTETSTTPVSTPTHLPQSLAVVAILAAIIGRSIYSE</sequence>
<reference evidence="2 3" key="1">
    <citation type="journal article" date="2006" name="BMC Genomics">
        <title>The genome of the square archaeon Haloquadratum walsbyi: life at the limits of water activity.</title>
        <authorList>
            <person name="Bolhuis H.H."/>
            <person name="Palm P.P."/>
            <person name="Wende A.W."/>
            <person name="Falb M.M."/>
            <person name="Rampp M.M."/>
            <person name="Rodriguez-Valera F.F."/>
            <person name="Pfeiffer F.F."/>
            <person name="Oesterhelt D.D."/>
        </authorList>
    </citation>
    <scope>NUCLEOTIDE SEQUENCE [LARGE SCALE GENOMIC DNA]</scope>
    <source>
        <strain evidence="3">DSM 16790 / HBSQ001</strain>
    </source>
</reference>
<dbReference type="AlphaFoldDB" id="Q18EQ6"/>
<name>Q18EQ6_HALWD</name>
<dbReference type="GeneID" id="4193484"/>
<evidence type="ECO:0000313" key="2">
    <source>
        <dbReference type="EMBL" id="CAJ53564.1"/>
    </source>
</evidence>
<proteinExistence type="predicted"/>
<dbReference type="Proteomes" id="UP000001975">
    <property type="component" value="Chromosome"/>
</dbReference>
<dbReference type="eggNOG" id="arCOG07554">
    <property type="taxonomic scope" value="Archaea"/>
</dbReference>
<dbReference type="STRING" id="362976.HQ_3468A"/>
<feature type="region of interest" description="Disordered" evidence="1">
    <location>
        <begin position="419"/>
        <end position="470"/>
    </location>
</feature>
<feature type="compositionally biased region" description="Polar residues" evidence="1">
    <location>
        <begin position="419"/>
        <end position="440"/>
    </location>
</feature>
<feature type="region of interest" description="Disordered" evidence="1">
    <location>
        <begin position="227"/>
        <end position="293"/>
    </location>
</feature>
<gene>
    <name evidence="2" type="ordered locus">HQ_3468A</name>
</gene>
<feature type="compositionally biased region" description="Low complexity" evidence="1">
    <location>
        <begin position="254"/>
        <end position="277"/>
    </location>
</feature>
<evidence type="ECO:0000313" key="3">
    <source>
        <dbReference type="Proteomes" id="UP000001975"/>
    </source>
</evidence>
<dbReference type="RefSeq" id="WP_011572658.1">
    <property type="nucleotide sequence ID" value="NC_008212.1"/>
</dbReference>
<dbReference type="KEGG" id="hwa:HQ_3468A"/>
<organism evidence="2 3">
    <name type="scientific">Haloquadratum walsbyi (strain DSM 16790 / HBSQ001)</name>
    <dbReference type="NCBI Taxonomy" id="362976"/>
    <lineage>
        <taxon>Archaea</taxon>
        <taxon>Methanobacteriati</taxon>
        <taxon>Methanobacteriota</taxon>
        <taxon>Stenosarchaea group</taxon>
        <taxon>Halobacteria</taxon>
        <taxon>Halobacteriales</taxon>
        <taxon>Haloferacaceae</taxon>
        <taxon>Haloquadratum</taxon>
    </lineage>
</organism>
<accession>Q18EQ6</accession>
<feature type="compositionally biased region" description="Low complexity" evidence="1">
    <location>
        <begin position="441"/>
        <end position="470"/>
    </location>
</feature>
<keyword evidence="3" id="KW-1185">Reference proteome</keyword>
<dbReference type="HOGENOM" id="CLU_552777_0_0_2"/>
<dbReference type="EMBL" id="AM180088">
    <property type="protein sequence ID" value="CAJ53564.1"/>
    <property type="molecule type" value="Genomic_DNA"/>
</dbReference>
<evidence type="ECO:0000256" key="1">
    <source>
        <dbReference type="SAM" id="MobiDB-lite"/>
    </source>
</evidence>